<evidence type="ECO:0000313" key="4">
    <source>
        <dbReference type="Proteomes" id="UP000288178"/>
    </source>
</evidence>
<dbReference type="Proteomes" id="UP000288178">
    <property type="component" value="Unassembled WGS sequence"/>
</dbReference>
<proteinExistence type="inferred from homology"/>
<protein>
    <submittedName>
        <fullName evidence="3">Sugar transferase</fullName>
    </submittedName>
</protein>
<dbReference type="Pfam" id="PF02397">
    <property type="entry name" value="Bac_transf"/>
    <property type="match status" value="1"/>
</dbReference>
<name>A0A437JWM0_9BURK</name>
<keyword evidence="4" id="KW-1185">Reference proteome</keyword>
<accession>A0A437JWM0</accession>
<sequence>MAKRLFDVLLAGMGLLLSWPLLLLLAVWVRLDSPGPALYRQLRVGRCGVPFRIRKFRTMFVDAGGPPLTVGDDPRITRAGRMLRRTRLDELPQLLDVLQGTMSLVGPRPEVPRYMDAAPADLKARVLAVRPGMTDPVAVAHLDESALLAQAADPEQVYRDVLLPAKLRAAAEYADRATLATDLQVLWRTASALWWGRAR</sequence>
<dbReference type="EMBL" id="SACT01000002">
    <property type="protein sequence ID" value="RVT52061.1"/>
    <property type="molecule type" value="Genomic_DNA"/>
</dbReference>
<keyword evidence="3" id="KW-0808">Transferase</keyword>
<comment type="caution">
    <text evidence="3">The sequence shown here is derived from an EMBL/GenBank/DDBJ whole genome shotgun (WGS) entry which is preliminary data.</text>
</comment>
<feature type="domain" description="Bacterial sugar transferase" evidence="2">
    <location>
        <begin position="3"/>
        <end position="193"/>
    </location>
</feature>
<organism evidence="3 4">
    <name type="scientific">Rubrivivax albus</name>
    <dbReference type="NCBI Taxonomy" id="2499835"/>
    <lineage>
        <taxon>Bacteria</taxon>
        <taxon>Pseudomonadati</taxon>
        <taxon>Pseudomonadota</taxon>
        <taxon>Betaproteobacteria</taxon>
        <taxon>Burkholderiales</taxon>
        <taxon>Sphaerotilaceae</taxon>
        <taxon>Rubrivivax</taxon>
    </lineage>
</organism>
<dbReference type="RefSeq" id="WP_128196905.1">
    <property type="nucleotide sequence ID" value="NZ_SACT01000002.1"/>
</dbReference>
<dbReference type="AlphaFoldDB" id="A0A437JWM0"/>
<dbReference type="PANTHER" id="PTHR30576:SF20">
    <property type="entry name" value="QUINOVOSAMINEPHOSPHOTRANSFERAE-RELATED"/>
    <property type="match status" value="1"/>
</dbReference>
<dbReference type="OrthoDB" id="9808602at2"/>
<gene>
    <name evidence="3" type="ORF">ENE75_06225</name>
</gene>
<evidence type="ECO:0000259" key="2">
    <source>
        <dbReference type="Pfam" id="PF02397"/>
    </source>
</evidence>
<reference evidence="3 4" key="1">
    <citation type="submission" date="2019-01" db="EMBL/GenBank/DDBJ databases">
        <authorList>
            <person name="Chen W.-M."/>
        </authorList>
    </citation>
    <scope>NUCLEOTIDE SEQUENCE [LARGE SCALE GENOMIC DNA]</scope>
    <source>
        <strain evidence="3 4">ICH-3</strain>
    </source>
</reference>
<dbReference type="InterPro" id="IPR003362">
    <property type="entry name" value="Bact_transf"/>
</dbReference>
<dbReference type="GO" id="GO:0016780">
    <property type="term" value="F:phosphotransferase activity, for other substituted phosphate groups"/>
    <property type="evidence" value="ECO:0007669"/>
    <property type="project" value="TreeGrafter"/>
</dbReference>
<dbReference type="PANTHER" id="PTHR30576">
    <property type="entry name" value="COLANIC BIOSYNTHESIS UDP-GLUCOSE LIPID CARRIER TRANSFERASE"/>
    <property type="match status" value="1"/>
</dbReference>
<evidence type="ECO:0000256" key="1">
    <source>
        <dbReference type="ARBA" id="ARBA00006464"/>
    </source>
</evidence>
<evidence type="ECO:0000313" key="3">
    <source>
        <dbReference type="EMBL" id="RVT52061.1"/>
    </source>
</evidence>
<comment type="similarity">
    <text evidence="1">Belongs to the bacterial sugar transferase family.</text>
</comment>